<keyword evidence="2" id="KW-0547">Nucleotide-binding</keyword>
<dbReference type="CDD" id="cd03215">
    <property type="entry name" value="ABC_Carb_Monos_II"/>
    <property type="match status" value="1"/>
</dbReference>
<feature type="domain" description="ABC transporter" evidence="4">
    <location>
        <begin position="253"/>
        <end position="499"/>
    </location>
</feature>
<dbReference type="PROSITE" id="PS50893">
    <property type="entry name" value="ABC_TRANSPORTER_2"/>
    <property type="match status" value="2"/>
</dbReference>
<dbReference type="SUPFAM" id="SSF52540">
    <property type="entry name" value="P-loop containing nucleoside triphosphate hydrolases"/>
    <property type="match status" value="2"/>
</dbReference>
<dbReference type="EMBL" id="JAUSVK010000001">
    <property type="protein sequence ID" value="MDQ0393194.1"/>
    <property type="molecule type" value="Genomic_DNA"/>
</dbReference>
<keyword evidence="5" id="KW-0813">Transport</keyword>
<evidence type="ECO:0000313" key="5">
    <source>
        <dbReference type="EMBL" id="MDQ0393194.1"/>
    </source>
</evidence>
<dbReference type="Pfam" id="PF00005">
    <property type="entry name" value="ABC_tran"/>
    <property type="match status" value="2"/>
</dbReference>
<dbReference type="Gene3D" id="3.40.50.300">
    <property type="entry name" value="P-loop containing nucleotide triphosphate hydrolases"/>
    <property type="match status" value="2"/>
</dbReference>
<dbReference type="InterPro" id="IPR003439">
    <property type="entry name" value="ABC_transporter-like_ATP-bd"/>
</dbReference>
<organism evidence="5 6">
    <name type="scientific">Labrys monachus</name>
    <dbReference type="NCBI Taxonomy" id="217067"/>
    <lineage>
        <taxon>Bacteria</taxon>
        <taxon>Pseudomonadati</taxon>
        <taxon>Pseudomonadota</taxon>
        <taxon>Alphaproteobacteria</taxon>
        <taxon>Hyphomicrobiales</taxon>
        <taxon>Xanthobacteraceae</taxon>
        <taxon>Labrys</taxon>
    </lineage>
</organism>
<dbReference type="InterPro" id="IPR050107">
    <property type="entry name" value="ABC_carbohydrate_import_ATPase"/>
</dbReference>
<dbReference type="Proteomes" id="UP001237448">
    <property type="component" value="Unassembled WGS sequence"/>
</dbReference>
<dbReference type="PROSITE" id="PS00211">
    <property type="entry name" value="ABC_TRANSPORTER_1"/>
    <property type="match status" value="2"/>
</dbReference>
<comment type="caution">
    <text evidence="5">The sequence shown here is derived from an EMBL/GenBank/DDBJ whole genome shotgun (WGS) entry which is preliminary data.</text>
</comment>
<accession>A0ABU0FGD9</accession>
<evidence type="ECO:0000313" key="6">
    <source>
        <dbReference type="Proteomes" id="UP001237448"/>
    </source>
</evidence>
<name>A0ABU0FGD9_9HYPH</name>
<dbReference type="GO" id="GO:0005524">
    <property type="term" value="F:ATP binding"/>
    <property type="evidence" value="ECO:0007669"/>
    <property type="project" value="UniProtKB-KW"/>
</dbReference>
<dbReference type="SMART" id="SM00382">
    <property type="entry name" value="AAA"/>
    <property type="match status" value="1"/>
</dbReference>
<protein>
    <submittedName>
        <fullName evidence="5">Simple sugar transport system ATP-binding protein</fullName>
    </submittedName>
</protein>
<evidence type="ECO:0000256" key="3">
    <source>
        <dbReference type="ARBA" id="ARBA00022840"/>
    </source>
</evidence>
<gene>
    <name evidence="5" type="ORF">J3R73_002986</name>
</gene>
<evidence type="ECO:0000256" key="2">
    <source>
        <dbReference type="ARBA" id="ARBA00022741"/>
    </source>
</evidence>
<dbReference type="CDD" id="cd03216">
    <property type="entry name" value="ABC_Carb_Monos_I"/>
    <property type="match status" value="1"/>
</dbReference>
<keyword evidence="3 5" id="KW-0067">ATP-binding</keyword>
<dbReference type="InterPro" id="IPR017871">
    <property type="entry name" value="ABC_transporter-like_CS"/>
</dbReference>
<evidence type="ECO:0000256" key="1">
    <source>
        <dbReference type="ARBA" id="ARBA00005417"/>
    </source>
</evidence>
<evidence type="ECO:0000259" key="4">
    <source>
        <dbReference type="PROSITE" id="PS50893"/>
    </source>
</evidence>
<keyword evidence="5" id="KW-0762">Sugar transport</keyword>
<comment type="similarity">
    <text evidence="1">Belongs to the ABC transporter superfamily.</text>
</comment>
<dbReference type="PANTHER" id="PTHR43790:SF4">
    <property type="entry name" value="GUANOSINE IMPORT ATP-BINDING PROTEIN NUPO"/>
    <property type="match status" value="1"/>
</dbReference>
<dbReference type="InterPro" id="IPR003593">
    <property type="entry name" value="AAA+_ATPase"/>
</dbReference>
<dbReference type="InterPro" id="IPR027417">
    <property type="entry name" value="P-loop_NTPase"/>
</dbReference>
<sequence length="502" mass="53590">MPLIEARGIVKIFGTLRANDGIDLKIMPHEIHALLGENGAGKSTFVKILYGLLQPNEGQLLWQGRPVHLPRPAAARALGIGMVFQHFSLFDNLTVAENVALAQPPGTRLREVEERIAAVSAAYGLPLEPRRPVYTLSVGERQRIEIVRCLMQDPKLLILDEPTSVLTPQEADQLFVTLERIAGEGRAVLYISHRLDEVRRLCQTATVLRHGKLVATCDPRKETAASLARLMVGADIGVVGLGRPADESGPVRLEVQSLSLPAEDLHGVALKDISLAVRSGEVVAIAGVAGNGQSELFAALSGERVVGAAAAVKIDGKPVGRLGVTGRRRLGAAFVPEERLGHASVPRMPLSRNALLTGHATGGLVSYGLIDMGKASQQADTISRIFQVRKGKADPEAGALSGGNLQKFVVGREMLREPSLLIINQPTWGVDAGAAALIHQALIDLARRGSAVIVISQDLDEIFQIADRISVIHDGRLSQPEPARGMSMERIGLLMGGAAHAH</sequence>
<feature type="domain" description="ABC transporter" evidence="4">
    <location>
        <begin position="4"/>
        <end position="235"/>
    </location>
</feature>
<reference evidence="5 6" key="1">
    <citation type="submission" date="2023-07" db="EMBL/GenBank/DDBJ databases">
        <title>Genomic Encyclopedia of Type Strains, Phase IV (KMG-IV): sequencing the most valuable type-strain genomes for metagenomic binning, comparative biology and taxonomic classification.</title>
        <authorList>
            <person name="Goeker M."/>
        </authorList>
    </citation>
    <scope>NUCLEOTIDE SEQUENCE [LARGE SCALE GENOMIC DNA]</scope>
    <source>
        <strain evidence="5 6">DSM 5896</strain>
    </source>
</reference>
<proteinExistence type="inferred from homology"/>
<dbReference type="PANTHER" id="PTHR43790">
    <property type="entry name" value="CARBOHYDRATE TRANSPORT ATP-BINDING PROTEIN MG119-RELATED"/>
    <property type="match status" value="1"/>
</dbReference>
<keyword evidence="6" id="KW-1185">Reference proteome</keyword>